<keyword evidence="2" id="KW-1185">Reference proteome</keyword>
<dbReference type="Proteomes" id="UP000294856">
    <property type="component" value="Unassembled WGS sequence"/>
</dbReference>
<protein>
    <submittedName>
        <fullName evidence="1">Uncharacterized protein DUF742</fullName>
    </submittedName>
</protein>
<dbReference type="AlphaFoldDB" id="A0A4R1G082"/>
<sequence length="125" mass="14120">MTDDERESWYDAEAGPVVRLYALTQGRSRNARPELDIITLVVNVSGGVRPRRPEPEYARILQLSRTPLSIAEVAAQLGLPLNSTKILVSDLIDDRMLEHRSPDQSAEPARDQDLLRRLHRAIRAL</sequence>
<dbReference type="Pfam" id="PF05331">
    <property type="entry name" value="DUF742"/>
    <property type="match status" value="1"/>
</dbReference>
<reference evidence="1 2" key="1">
    <citation type="submission" date="2019-03" db="EMBL/GenBank/DDBJ databases">
        <title>Genomic Encyclopedia of Type Strains, Phase IV (KMG-IV): sequencing the most valuable type-strain genomes for metagenomic binning, comparative biology and taxonomic classification.</title>
        <authorList>
            <person name="Goeker M."/>
        </authorList>
    </citation>
    <scope>NUCLEOTIDE SEQUENCE [LARGE SCALE GENOMIC DNA]</scope>
    <source>
        <strain evidence="1 2">DSM 44684</strain>
    </source>
</reference>
<dbReference type="PANTHER" id="PTHR36221:SF1">
    <property type="entry name" value="DUF742 DOMAIN-CONTAINING PROTEIN"/>
    <property type="match status" value="1"/>
</dbReference>
<comment type="caution">
    <text evidence="1">The sequence shown here is derived from an EMBL/GenBank/DDBJ whole genome shotgun (WGS) entry which is preliminary data.</text>
</comment>
<accession>A0A4R1G082</accession>
<dbReference type="InterPro" id="IPR007995">
    <property type="entry name" value="DUF742"/>
</dbReference>
<dbReference type="EMBL" id="SMFR01000001">
    <property type="protein sequence ID" value="TCJ99489.1"/>
    <property type="molecule type" value="Genomic_DNA"/>
</dbReference>
<dbReference type="OrthoDB" id="4244884at2"/>
<name>A0A4R1G082_9NOCA</name>
<dbReference type="PANTHER" id="PTHR36221">
    <property type="entry name" value="DUF742 DOMAIN-CONTAINING PROTEIN"/>
    <property type="match status" value="1"/>
</dbReference>
<gene>
    <name evidence="1" type="ORF">DFR71_0469</name>
</gene>
<organism evidence="1 2">
    <name type="scientific">Nocardia alba</name>
    <dbReference type="NCBI Taxonomy" id="225051"/>
    <lineage>
        <taxon>Bacteria</taxon>
        <taxon>Bacillati</taxon>
        <taxon>Actinomycetota</taxon>
        <taxon>Actinomycetes</taxon>
        <taxon>Mycobacteriales</taxon>
        <taxon>Nocardiaceae</taxon>
        <taxon>Nocardia</taxon>
    </lineage>
</organism>
<proteinExistence type="predicted"/>
<evidence type="ECO:0000313" key="1">
    <source>
        <dbReference type="EMBL" id="TCJ99489.1"/>
    </source>
</evidence>
<dbReference type="STRING" id="1210063.GCA_001612665_02486"/>
<dbReference type="RefSeq" id="WP_067449403.1">
    <property type="nucleotide sequence ID" value="NZ_SMFR01000001.1"/>
</dbReference>
<evidence type="ECO:0000313" key="2">
    <source>
        <dbReference type="Proteomes" id="UP000294856"/>
    </source>
</evidence>